<protein>
    <submittedName>
        <fullName evidence="1">Uncharacterized protein</fullName>
    </submittedName>
</protein>
<dbReference type="Proteomes" id="UP001209878">
    <property type="component" value="Unassembled WGS sequence"/>
</dbReference>
<dbReference type="AlphaFoldDB" id="A0AAD9N8F0"/>
<gene>
    <name evidence="1" type="ORF">NP493_1840g00010</name>
</gene>
<reference evidence="1" key="1">
    <citation type="journal article" date="2023" name="Mol. Biol. Evol.">
        <title>Third-Generation Sequencing Reveals the Adaptive Role of the Epigenome in Three Deep-Sea Polychaetes.</title>
        <authorList>
            <person name="Perez M."/>
            <person name="Aroh O."/>
            <person name="Sun Y."/>
            <person name="Lan Y."/>
            <person name="Juniper S.K."/>
            <person name="Young C.R."/>
            <person name="Angers B."/>
            <person name="Qian P.Y."/>
        </authorList>
    </citation>
    <scope>NUCLEOTIDE SEQUENCE</scope>
    <source>
        <strain evidence="1">R07B-5</strain>
    </source>
</reference>
<dbReference type="EMBL" id="JAODUO010001837">
    <property type="protein sequence ID" value="KAK2157944.1"/>
    <property type="molecule type" value="Genomic_DNA"/>
</dbReference>
<evidence type="ECO:0000313" key="1">
    <source>
        <dbReference type="EMBL" id="KAK2157944.1"/>
    </source>
</evidence>
<proteinExistence type="predicted"/>
<keyword evidence="2" id="KW-1185">Reference proteome</keyword>
<organism evidence="1 2">
    <name type="scientific">Ridgeia piscesae</name>
    <name type="common">Tubeworm</name>
    <dbReference type="NCBI Taxonomy" id="27915"/>
    <lineage>
        <taxon>Eukaryota</taxon>
        <taxon>Metazoa</taxon>
        <taxon>Spiralia</taxon>
        <taxon>Lophotrochozoa</taxon>
        <taxon>Annelida</taxon>
        <taxon>Polychaeta</taxon>
        <taxon>Sedentaria</taxon>
        <taxon>Canalipalpata</taxon>
        <taxon>Sabellida</taxon>
        <taxon>Siboglinidae</taxon>
        <taxon>Ridgeia</taxon>
    </lineage>
</organism>
<accession>A0AAD9N8F0</accession>
<evidence type="ECO:0000313" key="2">
    <source>
        <dbReference type="Proteomes" id="UP001209878"/>
    </source>
</evidence>
<comment type="caution">
    <text evidence="1">The sequence shown here is derived from an EMBL/GenBank/DDBJ whole genome shotgun (WGS) entry which is preliminary data.</text>
</comment>
<name>A0AAD9N8F0_RIDPI</name>
<sequence length="157" mass="16201">MLSVSVCPTDCESCYLEGTTSKCLLSGCKHGYTPKSDGTCAECPGGCAECSESGDEIVCDKCLSLTHVEVAASKSECVACHSGCKECTLDISSNQVVCVCVSACHSGCKECTLDISSNQVVSNCLECSVTDTGAICNDRKCDSGFAQNPTGMTCVGK</sequence>